<dbReference type="Pfam" id="PF04264">
    <property type="entry name" value="YceI"/>
    <property type="match status" value="1"/>
</dbReference>
<evidence type="ECO:0000313" key="3">
    <source>
        <dbReference type="Proteomes" id="UP000297855"/>
    </source>
</evidence>
<evidence type="ECO:0000313" key="2">
    <source>
        <dbReference type="EMBL" id="TGK15351.1"/>
    </source>
</evidence>
<dbReference type="PANTHER" id="PTHR34406:SF1">
    <property type="entry name" value="PROTEIN YCEI"/>
    <property type="match status" value="1"/>
</dbReference>
<name>A0A4R9GM77_9LEPT</name>
<feature type="domain" description="Lipid/polyisoprenoid-binding YceI-like" evidence="1">
    <location>
        <begin position="2"/>
        <end position="103"/>
    </location>
</feature>
<dbReference type="InterPro" id="IPR036761">
    <property type="entry name" value="TTHA0802/YceI-like_sf"/>
</dbReference>
<dbReference type="PANTHER" id="PTHR34406">
    <property type="entry name" value="PROTEIN YCEI"/>
    <property type="match status" value="1"/>
</dbReference>
<dbReference type="Proteomes" id="UP000297855">
    <property type="component" value="Unassembled WGS sequence"/>
</dbReference>
<dbReference type="OrthoDB" id="9811006at2"/>
<sequence>MNSGSEKRDNHLADPEFFDIAKFPEAIYHIDSVRLTGDTLAIKGRLSLHGVERPLDLDLQRKKDTSDLVLVGETTLQQKDFGMVYSSLINPIKSEVALKFHIVLTKK</sequence>
<gene>
    <name evidence="2" type="ORF">EHO61_15300</name>
</gene>
<dbReference type="SUPFAM" id="SSF101874">
    <property type="entry name" value="YceI-like"/>
    <property type="match status" value="1"/>
</dbReference>
<accession>A0A4R9GM77</accession>
<dbReference type="Gene3D" id="2.40.128.110">
    <property type="entry name" value="Lipid/polyisoprenoid-binding, YceI-like"/>
    <property type="match status" value="1"/>
</dbReference>
<dbReference type="InterPro" id="IPR007372">
    <property type="entry name" value="Lipid/polyisoprenoid-bd_YceI"/>
</dbReference>
<comment type="caution">
    <text evidence="2">The sequence shown here is derived from an EMBL/GenBank/DDBJ whole genome shotgun (WGS) entry which is preliminary data.</text>
</comment>
<dbReference type="RefSeq" id="WP_135814444.1">
    <property type="nucleotide sequence ID" value="NZ_RQEV01000016.1"/>
</dbReference>
<keyword evidence="3" id="KW-1185">Reference proteome</keyword>
<reference evidence="2" key="1">
    <citation type="journal article" date="2019" name="PLoS Negl. Trop. Dis.">
        <title>Revisiting the worldwide diversity of Leptospira species in the environment.</title>
        <authorList>
            <person name="Vincent A.T."/>
            <person name="Schiettekatte O."/>
            <person name="Bourhy P."/>
            <person name="Veyrier F.J."/>
            <person name="Picardeau M."/>
        </authorList>
    </citation>
    <scope>NUCLEOTIDE SEQUENCE [LARGE SCALE GENOMIC DNA]</scope>
    <source>
        <strain evidence="2">SCS5</strain>
    </source>
</reference>
<evidence type="ECO:0000259" key="1">
    <source>
        <dbReference type="Pfam" id="PF04264"/>
    </source>
</evidence>
<protein>
    <submittedName>
        <fullName evidence="2">YceI family protein</fullName>
    </submittedName>
</protein>
<proteinExistence type="predicted"/>
<dbReference type="AlphaFoldDB" id="A0A4R9GM77"/>
<dbReference type="EMBL" id="RQEV01000016">
    <property type="protein sequence ID" value="TGK15351.1"/>
    <property type="molecule type" value="Genomic_DNA"/>
</dbReference>
<organism evidence="2 3">
    <name type="scientific">Leptospira fluminis</name>
    <dbReference type="NCBI Taxonomy" id="2484979"/>
    <lineage>
        <taxon>Bacteria</taxon>
        <taxon>Pseudomonadati</taxon>
        <taxon>Spirochaetota</taxon>
        <taxon>Spirochaetia</taxon>
        <taxon>Leptospirales</taxon>
        <taxon>Leptospiraceae</taxon>
        <taxon>Leptospira</taxon>
    </lineage>
</organism>